<dbReference type="InterPro" id="IPR012334">
    <property type="entry name" value="Pectin_lyas_fold"/>
</dbReference>
<sequence length="747" mass="80495">MFNRVALFSLAVASAIATPQLKRDVSIRAAGSWYADMDHTGDFRGKAPYAADSYEVYKTVNVGSGDKIQDAINSGDRHNQWLSSEPRVVYLESGTYEVGSTINLRTNTILMGNAADPPVIKAAAGFNGDILVYGRDPSVGISGELSFSCGLKNIILDTTAIGSDKNFTALFWGVAQVSQIQNLNIKMPASREDMGHNGIWLGRGSTLGLADIRIENGRNGIWHDGHQQAFYKNIHFLQNTVGMRIDGGNTITLLNPTFETVGTPVSHFSGAPFIAIVDAKSINSGVTYNSTGYASILIENLDKDSDSDIVRLPSGTALGNASHVDTFTYGNTVGRKPVYGKTMTSVARPEAIAPEGRIPAIAAPGYADFALGDFINIKDPKQNGNHTIKGNGQGNEVEALAAVLQYAAQNNKIAYFPFGDYRIKSTLRIPLGSRIVGEAWSTISAAGDFFKNADDPKPVVQVGAPGDVGTIHVQDMRFTVADELPGAVIVEFNAAGNKPGDVAMWNSLITVGGTRGAQGLTDKCKDAANPCQGAYLGMRFTESSSAYVENVWVWVADHITEEFSGGSSIAAKGGVLVESTKGTWLHAVGVEHWWLYQLNLRNASNVVVSMLQTETNYEQGANAQKILPSPWTVNKNGWGDPDYAWCGASDGFCRMGLSNYVNGGSNVYYYGSASWAFFNGPGYQTCIDSNNCQEFIHWIEKTPDNLQSFGWCAKDSRVALRLANAENIMTSPDFQGSWGSSVVRYTP</sequence>
<dbReference type="PANTHER" id="PTHR33928">
    <property type="entry name" value="POLYGALACTURONASE QRT3"/>
    <property type="match status" value="1"/>
</dbReference>
<dbReference type="Gene3D" id="2.160.20.10">
    <property type="entry name" value="Single-stranded right-handed beta-helix, Pectin lyase-like"/>
    <property type="match status" value="2"/>
</dbReference>
<keyword evidence="4" id="KW-1185">Reference proteome</keyword>
<feature type="domain" description="Rhamnogalacturonase A/B/Epimerase-like pectate lyase" evidence="2">
    <location>
        <begin position="66"/>
        <end position="260"/>
    </location>
</feature>
<keyword evidence="1" id="KW-0732">Signal</keyword>
<proteinExistence type="predicted"/>
<dbReference type="InterPro" id="IPR039279">
    <property type="entry name" value="QRT3-like"/>
</dbReference>
<dbReference type="Pfam" id="PF12708">
    <property type="entry name" value="Pect-lyase_RHGA_epim"/>
    <property type="match status" value="1"/>
</dbReference>
<comment type="caution">
    <text evidence="3">The sequence shown here is derived from an EMBL/GenBank/DDBJ whole genome shotgun (WGS) entry which is preliminary data.</text>
</comment>
<dbReference type="AlphaFoldDB" id="A0A9P7GVK4"/>
<evidence type="ECO:0000313" key="3">
    <source>
        <dbReference type="EMBL" id="KAG5657669.1"/>
    </source>
</evidence>
<protein>
    <recommendedName>
        <fullName evidence="2">Rhamnogalacturonase A/B/Epimerase-like pectate lyase domain-containing protein</fullName>
    </recommendedName>
</protein>
<reference evidence="3" key="1">
    <citation type="submission" date="2021-04" db="EMBL/GenBank/DDBJ databases">
        <title>Draft genome of Fusarium avenaceum strain F156N33, isolated from an atmospheric sample in Virginia.</title>
        <authorList>
            <person name="Yang S."/>
            <person name="Vinatzer B.A."/>
            <person name="Coleman J."/>
        </authorList>
    </citation>
    <scope>NUCLEOTIDE SEQUENCE</scope>
    <source>
        <strain evidence="3">F156N33</strain>
    </source>
</reference>
<evidence type="ECO:0000259" key="2">
    <source>
        <dbReference type="Pfam" id="PF12708"/>
    </source>
</evidence>
<name>A0A9P7GVK4_9HYPO</name>
<dbReference type="SUPFAM" id="SSF51126">
    <property type="entry name" value="Pectin lyase-like"/>
    <property type="match status" value="2"/>
</dbReference>
<dbReference type="CDD" id="cd23668">
    <property type="entry name" value="GH55_beta13glucanase-like"/>
    <property type="match status" value="1"/>
</dbReference>
<accession>A0A9P7GVK4</accession>
<feature type="chain" id="PRO_5040112460" description="Rhamnogalacturonase A/B/Epimerase-like pectate lyase domain-containing protein" evidence="1">
    <location>
        <begin position="18"/>
        <end position="747"/>
    </location>
</feature>
<evidence type="ECO:0000256" key="1">
    <source>
        <dbReference type="SAM" id="SignalP"/>
    </source>
</evidence>
<organism evidence="3 4">
    <name type="scientific">Fusarium avenaceum</name>
    <dbReference type="NCBI Taxonomy" id="40199"/>
    <lineage>
        <taxon>Eukaryota</taxon>
        <taxon>Fungi</taxon>
        <taxon>Dikarya</taxon>
        <taxon>Ascomycota</taxon>
        <taxon>Pezizomycotina</taxon>
        <taxon>Sordariomycetes</taxon>
        <taxon>Hypocreomycetidae</taxon>
        <taxon>Hypocreales</taxon>
        <taxon>Nectriaceae</taxon>
        <taxon>Fusarium</taxon>
        <taxon>Fusarium tricinctum species complex</taxon>
    </lineage>
</organism>
<gene>
    <name evidence="3" type="ORF">KAF25_007702</name>
</gene>
<dbReference type="PANTHER" id="PTHR33928:SF2">
    <property type="entry name" value="PECTATE LYASE SUPERFAMILY PROTEIN DOMAIN-CONTAINING PROTEIN-RELATED"/>
    <property type="match status" value="1"/>
</dbReference>
<dbReference type="InterPro" id="IPR011050">
    <property type="entry name" value="Pectin_lyase_fold/virulence"/>
</dbReference>
<dbReference type="InterPro" id="IPR024535">
    <property type="entry name" value="RHGA/B-epi-like_pectate_lyase"/>
</dbReference>
<dbReference type="EMBL" id="JAGPUO010000016">
    <property type="protein sequence ID" value="KAG5657669.1"/>
    <property type="molecule type" value="Genomic_DNA"/>
</dbReference>
<dbReference type="Proteomes" id="UP000782241">
    <property type="component" value="Unassembled WGS sequence"/>
</dbReference>
<dbReference type="FunFam" id="2.160.20.10:FF:000049">
    <property type="entry name" value="Putative exo-beta-1,3-glucanase"/>
    <property type="match status" value="1"/>
</dbReference>
<feature type="signal peptide" evidence="1">
    <location>
        <begin position="1"/>
        <end position="17"/>
    </location>
</feature>
<evidence type="ECO:0000313" key="4">
    <source>
        <dbReference type="Proteomes" id="UP000782241"/>
    </source>
</evidence>
<dbReference type="GO" id="GO:0004650">
    <property type="term" value="F:polygalacturonase activity"/>
    <property type="evidence" value="ECO:0007669"/>
    <property type="project" value="InterPro"/>
</dbReference>